<evidence type="ECO:0000313" key="1">
    <source>
        <dbReference type="EMBL" id="KAF9525333.1"/>
    </source>
</evidence>
<evidence type="ECO:0000313" key="2">
    <source>
        <dbReference type="Proteomes" id="UP000807306"/>
    </source>
</evidence>
<proteinExistence type="predicted"/>
<dbReference type="EMBL" id="MU157885">
    <property type="protein sequence ID" value="KAF9525333.1"/>
    <property type="molecule type" value="Genomic_DNA"/>
</dbReference>
<keyword evidence="2" id="KW-1185">Reference proteome</keyword>
<dbReference type="AlphaFoldDB" id="A0A9P6JLY9"/>
<comment type="caution">
    <text evidence="1">The sequence shown here is derived from an EMBL/GenBank/DDBJ whole genome shotgun (WGS) entry which is preliminary data.</text>
</comment>
<accession>A0A9P6JLY9</accession>
<protein>
    <submittedName>
        <fullName evidence="1">Uncharacterized protein</fullName>
    </submittedName>
</protein>
<dbReference type="Proteomes" id="UP000807306">
    <property type="component" value="Unassembled WGS sequence"/>
</dbReference>
<gene>
    <name evidence="1" type="ORF">CPB83DRAFT_859648</name>
</gene>
<reference evidence="1" key="1">
    <citation type="submission" date="2020-11" db="EMBL/GenBank/DDBJ databases">
        <authorList>
            <consortium name="DOE Joint Genome Institute"/>
            <person name="Ahrendt S."/>
            <person name="Riley R."/>
            <person name="Andreopoulos W."/>
            <person name="Labutti K."/>
            <person name="Pangilinan J."/>
            <person name="Ruiz-Duenas F.J."/>
            <person name="Barrasa J.M."/>
            <person name="Sanchez-Garcia M."/>
            <person name="Camarero S."/>
            <person name="Miyauchi S."/>
            <person name="Serrano A."/>
            <person name="Linde D."/>
            <person name="Babiker R."/>
            <person name="Drula E."/>
            <person name="Ayuso-Fernandez I."/>
            <person name="Pacheco R."/>
            <person name="Padilla G."/>
            <person name="Ferreira P."/>
            <person name="Barriuso J."/>
            <person name="Kellner H."/>
            <person name="Castanera R."/>
            <person name="Alfaro M."/>
            <person name="Ramirez L."/>
            <person name="Pisabarro A.G."/>
            <person name="Kuo A."/>
            <person name="Tritt A."/>
            <person name="Lipzen A."/>
            <person name="He G."/>
            <person name="Yan M."/>
            <person name="Ng V."/>
            <person name="Cullen D."/>
            <person name="Martin F."/>
            <person name="Rosso M.-N."/>
            <person name="Henrissat B."/>
            <person name="Hibbett D."/>
            <person name="Martinez A.T."/>
            <person name="Grigoriev I.V."/>
        </authorList>
    </citation>
    <scope>NUCLEOTIDE SEQUENCE</scope>
    <source>
        <strain evidence="1">CBS 506.95</strain>
    </source>
</reference>
<sequence length="57" mass="6488">MALGSLVTLIVYYCLSIPVSGALSNYYHFLRLVYLDLCIYIQNKEDGQSSNFVQPRP</sequence>
<name>A0A9P6JLY9_9AGAR</name>
<organism evidence="1 2">
    <name type="scientific">Crepidotus variabilis</name>
    <dbReference type="NCBI Taxonomy" id="179855"/>
    <lineage>
        <taxon>Eukaryota</taxon>
        <taxon>Fungi</taxon>
        <taxon>Dikarya</taxon>
        <taxon>Basidiomycota</taxon>
        <taxon>Agaricomycotina</taxon>
        <taxon>Agaricomycetes</taxon>
        <taxon>Agaricomycetidae</taxon>
        <taxon>Agaricales</taxon>
        <taxon>Agaricineae</taxon>
        <taxon>Crepidotaceae</taxon>
        <taxon>Crepidotus</taxon>
    </lineage>
</organism>